<dbReference type="Gene3D" id="3.30.40.10">
    <property type="entry name" value="Zinc/RING finger domain, C3HC4 (zinc finger)"/>
    <property type="match status" value="1"/>
</dbReference>
<keyword evidence="1 3" id="KW-0479">Metal-binding</keyword>
<evidence type="ECO:0000313" key="6">
    <source>
        <dbReference type="EMBL" id="GMT37560.1"/>
    </source>
</evidence>
<dbReference type="GO" id="GO:0008270">
    <property type="term" value="F:zinc ion binding"/>
    <property type="evidence" value="ECO:0007669"/>
    <property type="project" value="UniProtKB-KW"/>
</dbReference>
<accession>A0AAV5X361</accession>
<evidence type="ECO:0000256" key="2">
    <source>
        <dbReference type="ARBA" id="ARBA00022833"/>
    </source>
</evidence>
<name>A0AAV5X361_9BILA</name>
<evidence type="ECO:0000256" key="1">
    <source>
        <dbReference type="ARBA" id="ARBA00022771"/>
    </source>
</evidence>
<gene>
    <name evidence="6" type="ORF">PFISCL1PPCAC_28857</name>
</gene>
<sequence length="186" mass="21624">VVSCLLSLPPPPCYERCFLSPIGPCLRCSRWSSRRELRRDRFAAEREQRRLQLEERKRERERDNHPSSLSIVYSRRCGICLTENPRVRAVFTGCGHCCCIPCAEDHHRTTNQMMPCPFCRTRTSFIRLFENSEEGNANSPPPDGHSLLSSFIPHFPIRHIYRFACHFVHTLNPLSMWIDLAKGNKP</sequence>
<dbReference type="PANTHER" id="PTHR16450">
    <property type="entry name" value="RING FINGER PROTEIN 186"/>
    <property type="match status" value="1"/>
</dbReference>
<keyword evidence="2" id="KW-0862">Zinc</keyword>
<dbReference type="EMBL" id="BTSY01000177">
    <property type="protein sequence ID" value="GMT37560.1"/>
    <property type="molecule type" value="Genomic_DNA"/>
</dbReference>
<keyword evidence="7" id="KW-1185">Reference proteome</keyword>
<comment type="caution">
    <text evidence="6">The sequence shown here is derived from an EMBL/GenBank/DDBJ whole genome shotgun (WGS) entry which is preliminary data.</text>
</comment>
<evidence type="ECO:0000259" key="5">
    <source>
        <dbReference type="PROSITE" id="PS50089"/>
    </source>
</evidence>
<reference evidence="6" key="1">
    <citation type="submission" date="2023-10" db="EMBL/GenBank/DDBJ databases">
        <title>Genome assembly of Pristionchus species.</title>
        <authorList>
            <person name="Yoshida K."/>
            <person name="Sommer R.J."/>
        </authorList>
    </citation>
    <scope>NUCLEOTIDE SEQUENCE</scope>
    <source>
        <strain evidence="6">RS5133</strain>
    </source>
</reference>
<dbReference type="InterPro" id="IPR001841">
    <property type="entry name" value="Znf_RING"/>
</dbReference>
<proteinExistence type="predicted"/>
<dbReference type="PROSITE" id="PS50089">
    <property type="entry name" value="ZF_RING_2"/>
    <property type="match status" value="1"/>
</dbReference>
<keyword evidence="4" id="KW-0175">Coiled coil</keyword>
<dbReference type="Proteomes" id="UP001432322">
    <property type="component" value="Unassembled WGS sequence"/>
</dbReference>
<dbReference type="SMART" id="SM00184">
    <property type="entry name" value="RING"/>
    <property type="match status" value="1"/>
</dbReference>
<feature type="coiled-coil region" evidence="4">
    <location>
        <begin position="34"/>
        <end position="64"/>
    </location>
</feature>
<dbReference type="SUPFAM" id="SSF57850">
    <property type="entry name" value="RING/U-box"/>
    <property type="match status" value="1"/>
</dbReference>
<feature type="non-terminal residue" evidence="6">
    <location>
        <position position="1"/>
    </location>
</feature>
<keyword evidence="1 3" id="KW-0863">Zinc-finger</keyword>
<organism evidence="6 7">
    <name type="scientific">Pristionchus fissidentatus</name>
    <dbReference type="NCBI Taxonomy" id="1538716"/>
    <lineage>
        <taxon>Eukaryota</taxon>
        <taxon>Metazoa</taxon>
        <taxon>Ecdysozoa</taxon>
        <taxon>Nematoda</taxon>
        <taxon>Chromadorea</taxon>
        <taxon>Rhabditida</taxon>
        <taxon>Rhabditina</taxon>
        <taxon>Diplogasteromorpha</taxon>
        <taxon>Diplogasteroidea</taxon>
        <taxon>Neodiplogasteridae</taxon>
        <taxon>Pristionchus</taxon>
    </lineage>
</organism>
<evidence type="ECO:0000313" key="7">
    <source>
        <dbReference type="Proteomes" id="UP001432322"/>
    </source>
</evidence>
<dbReference type="PANTHER" id="PTHR16450:SF1">
    <property type="entry name" value="PROTEIN CBG12045"/>
    <property type="match status" value="1"/>
</dbReference>
<feature type="domain" description="RING-type" evidence="5">
    <location>
        <begin position="77"/>
        <end position="120"/>
    </location>
</feature>
<evidence type="ECO:0000256" key="3">
    <source>
        <dbReference type="PROSITE-ProRule" id="PRU00175"/>
    </source>
</evidence>
<dbReference type="InterPro" id="IPR013083">
    <property type="entry name" value="Znf_RING/FYVE/PHD"/>
</dbReference>
<protein>
    <recommendedName>
        <fullName evidence="5">RING-type domain-containing protein</fullName>
    </recommendedName>
</protein>
<evidence type="ECO:0000256" key="4">
    <source>
        <dbReference type="SAM" id="Coils"/>
    </source>
</evidence>
<dbReference type="AlphaFoldDB" id="A0AAV5X361"/>